<dbReference type="Proteomes" id="UP000792457">
    <property type="component" value="Unassembled WGS sequence"/>
</dbReference>
<reference evidence="1" key="1">
    <citation type="submission" date="2013-04" db="EMBL/GenBank/DDBJ databases">
        <authorList>
            <person name="Qu J."/>
            <person name="Murali S.C."/>
            <person name="Bandaranaike D."/>
            <person name="Bellair M."/>
            <person name="Blankenburg K."/>
            <person name="Chao H."/>
            <person name="Dinh H."/>
            <person name="Doddapaneni H."/>
            <person name="Downs B."/>
            <person name="Dugan-Rocha S."/>
            <person name="Elkadiri S."/>
            <person name="Gnanaolivu R.D."/>
            <person name="Hernandez B."/>
            <person name="Javaid M."/>
            <person name="Jayaseelan J.C."/>
            <person name="Lee S."/>
            <person name="Li M."/>
            <person name="Ming W."/>
            <person name="Munidasa M."/>
            <person name="Muniz J."/>
            <person name="Nguyen L."/>
            <person name="Ongeri F."/>
            <person name="Osuji N."/>
            <person name="Pu L.-L."/>
            <person name="Puazo M."/>
            <person name="Qu C."/>
            <person name="Quiroz J."/>
            <person name="Raj R."/>
            <person name="Weissenberger G."/>
            <person name="Xin Y."/>
            <person name="Zou X."/>
            <person name="Han Y."/>
            <person name="Richards S."/>
            <person name="Worley K."/>
            <person name="Muzny D."/>
            <person name="Gibbs R."/>
        </authorList>
    </citation>
    <scope>NUCLEOTIDE SEQUENCE</scope>
    <source>
        <strain evidence="1">Sampled in the wild</strain>
    </source>
</reference>
<name>A0A8K0P9I9_LADFU</name>
<proteinExistence type="predicted"/>
<dbReference type="EMBL" id="KZ309097">
    <property type="protein sequence ID" value="KAG8236943.1"/>
    <property type="molecule type" value="Genomic_DNA"/>
</dbReference>
<gene>
    <name evidence="1" type="ORF">J437_LFUL016705</name>
</gene>
<evidence type="ECO:0000313" key="2">
    <source>
        <dbReference type="Proteomes" id="UP000792457"/>
    </source>
</evidence>
<sequence>MLSKSAYIAYGTRNERTASGSGKFGHLARQVYPEKPSELLRVYKEATSKAFGYLLLDNAQETSDCVRFQTNIFPDEITVVYALAHMIENETVEVQ</sequence>
<protein>
    <submittedName>
        <fullName evidence="1">Uncharacterized protein</fullName>
    </submittedName>
</protein>
<organism evidence="1 2">
    <name type="scientific">Ladona fulva</name>
    <name type="common">Scarce chaser dragonfly</name>
    <name type="synonym">Libellula fulva</name>
    <dbReference type="NCBI Taxonomy" id="123851"/>
    <lineage>
        <taxon>Eukaryota</taxon>
        <taxon>Metazoa</taxon>
        <taxon>Ecdysozoa</taxon>
        <taxon>Arthropoda</taxon>
        <taxon>Hexapoda</taxon>
        <taxon>Insecta</taxon>
        <taxon>Pterygota</taxon>
        <taxon>Palaeoptera</taxon>
        <taxon>Odonata</taxon>
        <taxon>Epiprocta</taxon>
        <taxon>Anisoptera</taxon>
        <taxon>Libelluloidea</taxon>
        <taxon>Libellulidae</taxon>
        <taxon>Ladona</taxon>
    </lineage>
</organism>
<accession>A0A8K0P9I9</accession>
<comment type="caution">
    <text evidence="1">The sequence shown here is derived from an EMBL/GenBank/DDBJ whole genome shotgun (WGS) entry which is preliminary data.</text>
</comment>
<keyword evidence="2" id="KW-1185">Reference proteome</keyword>
<evidence type="ECO:0000313" key="1">
    <source>
        <dbReference type="EMBL" id="KAG8236943.1"/>
    </source>
</evidence>
<reference evidence="1" key="2">
    <citation type="submission" date="2017-10" db="EMBL/GenBank/DDBJ databases">
        <title>Ladona fulva Genome sequencing and assembly.</title>
        <authorList>
            <person name="Murali S."/>
            <person name="Richards S."/>
            <person name="Bandaranaike D."/>
            <person name="Bellair M."/>
            <person name="Blankenburg K."/>
            <person name="Chao H."/>
            <person name="Dinh H."/>
            <person name="Doddapaneni H."/>
            <person name="Dugan-Rocha S."/>
            <person name="Elkadiri S."/>
            <person name="Gnanaolivu R."/>
            <person name="Hernandez B."/>
            <person name="Skinner E."/>
            <person name="Javaid M."/>
            <person name="Lee S."/>
            <person name="Li M."/>
            <person name="Ming W."/>
            <person name="Munidasa M."/>
            <person name="Muniz J."/>
            <person name="Nguyen L."/>
            <person name="Hughes D."/>
            <person name="Osuji N."/>
            <person name="Pu L.-L."/>
            <person name="Puazo M."/>
            <person name="Qu C."/>
            <person name="Quiroz J."/>
            <person name="Raj R."/>
            <person name="Weissenberger G."/>
            <person name="Xin Y."/>
            <person name="Zou X."/>
            <person name="Han Y."/>
            <person name="Worley K."/>
            <person name="Muzny D."/>
            <person name="Gibbs R."/>
        </authorList>
    </citation>
    <scope>NUCLEOTIDE SEQUENCE</scope>
    <source>
        <strain evidence="1">Sampled in the wild</strain>
    </source>
</reference>
<dbReference type="AlphaFoldDB" id="A0A8K0P9I9"/>